<accession>A0A7S3L3P1</accession>
<organism evidence="1">
    <name type="scientific">Amphora coffeiformis</name>
    <dbReference type="NCBI Taxonomy" id="265554"/>
    <lineage>
        <taxon>Eukaryota</taxon>
        <taxon>Sar</taxon>
        <taxon>Stramenopiles</taxon>
        <taxon>Ochrophyta</taxon>
        <taxon>Bacillariophyta</taxon>
        <taxon>Bacillariophyceae</taxon>
        <taxon>Bacillariophycidae</taxon>
        <taxon>Thalassiophysales</taxon>
        <taxon>Catenulaceae</taxon>
        <taxon>Amphora</taxon>
    </lineage>
</organism>
<name>A0A7S3L3P1_9STRA</name>
<reference evidence="1" key="1">
    <citation type="submission" date="2021-01" db="EMBL/GenBank/DDBJ databases">
        <authorList>
            <person name="Corre E."/>
            <person name="Pelletier E."/>
            <person name="Niang G."/>
            <person name="Scheremetjew M."/>
            <person name="Finn R."/>
            <person name="Kale V."/>
            <person name="Holt S."/>
            <person name="Cochrane G."/>
            <person name="Meng A."/>
            <person name="Brown T."/>
            <person name="Cohen L."/>
        </authorList>
    </citation>
    <scope>NUCLEOTIDE SEQUENCE</scope>
    <source>
        <strain evidence="1">CCMP127</strain>
    </source>
</reference>
<gene>
    <name evidence="1" type="ORF">ACOF00016_LOCUS8139</name>
</gene>
<dbReference type="EMBL" id="HBIM01009654">
    <property type="protein sequence ID" value="CAE0410688.1"/>
    <property type="molecule type" value="Transcribed_RNA"/>
</dbReference>
<protein>
    <submittedName>
        <fullName evidence="1">Uncharacterized protein</fullName>
    </submittedName>
</protein>
<evidence type="ECO:0000313" key="1">
    <source>
        <dbReference type="EMBL" id="CAE0410688.1"/>
    </source>
</evidence>
<proteinExistence type="predicted"/>
<dbReference type="AlphaFoldDB" id="A0A7S3L3P1"/>
<sequence>MRSGFLVWTTYTTILCVSERDESFGGGHKERKLPANSLDFDWKKKRMLHLREHTKNPVFTNQNVMGYLIKKRKLKVQDAKRIRILPIKHGLLLQLYRREAIGKKSLDSENRQRSPTPSVFEFRFANTPI</sequence>